<dbReference type="EMBL" id="LHZX01000055">
    <property type="protein sequence ID" value="KXV74879.1"/>
    <property type="molecule type" value="Genomic_DNA"/>
</dbReference>
<dbReference type="Proteomes" id="UP000075377">
    <property type="component" value="Unassembled WGS sequence"/>
</dbReference>
<sequence>MVQEIAKSLGIRLTKAKLAQVVPMIGSVAGAGFNAYYVSKVCETAHHLYRERFIIEKLHRDKECKEPIR</sequence>
<dbReference type="InterPro" id="IPR024787">
    <property type="entry name" value="EcsC"/>
</dbReference>
<accession>A0A149V3X7</accession>
<dbReference type="AlphaFoldDB" id="A0A149V3X7"/>
<dbReference type="PATRIC" id="fig|178901.14.peg.2248"/>
<name>A0A149V3X7_9PROT</name>
<gene>
    <name evidence="1" type="ORF">AD951_00320</name>
</gene>
<organism evidence="1 2">
    <name type="scientific">Acetobacter malorum</name>
    <dbReference type="NCBI Taxonomy" id="178901"/>
    <lineage>
        <taxon>Bacteria</taxon>
        <taxon>Pseudomonadati</taxon>
        <taxon>Pseudomonadota</taxon>
        <taxon>Alphaproteobacteria</taxon>
        <taxon>Acetobacterales</taxon>
        <taxon>Acetobacteraceae</taxon>
        <taxon>Acetobacter</taxon>
    </lineage>
</organism>
<proteinExistence type="predicted"/>
<evidence type="ECO:0008006" key="3">
    <source>
        <dbReference type="Google" id="ProtNLM"/>
    </source>
</evidence>
<protein>
    <recommendedName>
        <fullName evidence="3">EcsC family protein</fullName>
    </recommendedName>
</protein>
<evidence type="ECO:0000313" key="2">
    <source>
        <dbReference type="Proteomes" id="UP000075377"/>
    </source>
</evidence>
<comment type="caution">
    <text evidence="1">The sequence shown here is derived from an EMBL/GenBank/DDBJ whole genome shotgun (WGS) entry which is preliminary data.</text>
</comment>
<dbReference type="Pfam" id="PF12787">
    <property type="entry name" value="EcsC"/>
    <property type="match status" value="1"/>
</dbReference>
<reference evidence="1 2" key="1">
    <citation type="submission" date="2015-06" db="EMBL/GenBank/DDBJ databases">
        <title>Improved classification and identification of acetic acid bacteria using matrix-assisted laser desorption/ionization time-of-flight mass spectrometry; Gluconobacter nephelii and Gluconobacter uchimurae are later heterotypic synonyms of Gluconobacter japonicus and Gluconobacter oxydans, respectively.</title>
        <authorList>
            <person name="Li L."/>
            <person name="Cleenwerck I."/>
            <person name="De Vuyst L."/>
            <person name="Vandamme P."/>
        </authorList>
    </citation>
    <scope>NUCLEOTIDE SEQUENCE [LARGE SCALE GENOMIC DNA]</scope>
    <source>
        <strain evidence="1 2">LMG 1699</strain>
    </source>
</reference>
<evidence type="ECO:0000313" key="1">
    <source>
        <dbReference type="EMBL" id="KXV74879.1"/>
    </source>
</evidence>